<dbReference type="InterPro" id="IPR011013">
    <property type="entry name" value="Gal_mutarotase_sf_dom"/>
</dbReference>
<proteinExistence type="predicted"/>
<evidence type="ECO:0000256" key="3">
    <source>
        <dbReference type="ARBA" id="ARBA00022837"/>
    </source>
</evidence>
<dbReference type="OrthoDB" id="9808779at2"/>
<dbReference type="Gene3D" id="2.70.98.10">
    <property type="match status" value="1"/>
</dbReference>
<dbReference type="SUPFAM" id="SSF74650">
    <property type="entry name" value="Galactose mutarotase-like"/>
    <property type="match status" value="1"/>
</dbReference>
<dbReference type="EMBL" id="QXED01000001">
    <property type="protein sequence ID" value="RIV26846.1"/>
    <property type="molecule type" value="Genomic_DNA"/>
</dbReference>
<organism evidence="4 5">
    <name type="scientific">Fibrisoma montanum</name>
    <dbReference type="NCBI Taxonomy" id="2305895"/>
    <lineage>
        <taxon>Bacteria</taxon>
        <taxon>Pseudomonadati</taxon>
        <taxon>Bacteroidota</taxon>
        <taxon>Cytophagia</taxon>
        <taxon>Cytophagales</taxon>
        <taxon>Spirosomataceae</taxon>
        <taxon>Fibrisoma</taxon>
    </lineage>
</organism>
<evidence type="ECO:0000256" key="1">
    <source>
        <dbReference type="ARBA" id="ARBA00001913"/>
    </source>
</evidence>
<dbReference type="PANTHER" id="PTHR10091">
    <property type="entry name" value="ALDOSE-1-EPIMERASE"/>
    <property type="match status" value="1"/>
</dbReference>
<dbReference type="PANTHER" id="PTHR10091:SF0">
    <property type="entry name" value="GALACTOSE MUTAROTASE"/>
    <property type="match status" value="1"/>
</dbReference>
<dbReference type="RefSeq" id="WP_119665703.1">
    <property type="nucleotide sequence ID" value="NZ_QXED01000001.1"/>
</dbReference>
<dbReference type="GO" id="GO:0006006">
    <property type="term" value="P:glucose metabolic process"/>
    <property type="evidence" value="ECO:0007669"/>
    <property type="project" value="TreeGrafter"/>
</dbReference>
<protein>
    <submittedName>
        <fullName evidence="4">Aldose 1-epimerase</fullName>
    </submittedName>
</protein>
<dbReference type="InterPro" id="IPR014718">
    <property type="entry name" value="GH-type_carb-bd"/>
</dbReference>
<dbReference type="Pfam" id="PF01263">
    <property type="entry name" value="Aldose_epim"/>
    <property type="match status" value="1"/>
</dbReference>
<keyword evidence="3" id="KW-0106">Calcium</keyword>
<reference evidence="4 5" key="1">
    <citation type="submission" date="2018-08" db="EMBL/GenBank/DDBJ databases">
        <title>Fibrisoma montanum sp. nov., isolated from Danxia mountain soil.</title>
        <authorList>
            <person name="Huang Y."/>
        </authorList>
    </citation>
    <scope>NUCLEOTIDE SEQUENCE [LARGE SCALE GENOMIC DNA]</scope>
    <source>
        <strain evidence="4 5">HYT19</strain>
    </source>
</reference>
<comment type="caution">
    <text evidence="4">The sequence shown here is derived from an EMBL/GenBank/DDBJ whole genome shotgun (WGS) entry which is preliminary data.</text>
</comment>
<evidence type="ECO:0000256" key="2">
    <source>
        <dbReference type="ARBA" id="ARBA00011245"/>
    </source>
</evidence>
<gene>
    <name evidence="4" type="ORF">DYU11_00550</name>
</gene>
<dbReference type="GO" id="GO:0033499">
    <property type="term" value="P:galactose catabolic process via UDP-galactose, Leloir pathway"/>
    <property type="evidence" value="ECO:0007669"/>
    <property type="project" value="TreeGrafter"/>
</dbReference>
<dbReference type="GO" id="GO:0004034">
    <property type="term" value="F:aldose 1-epimerase activity"/>
    <property type="evidence" value="ECO:0007669"/>
    <property type="project" value="TreeGrafter"/>
</dbReference>
<dbReference type="GO" id="GO:0030246">
    <property type="term" value="F:carbohydrate binding"/>
    <property type="evidence" value="ECO:0007669"/>
    <property type="project" value="InterPro"/>
</dbReference>
<dbReference type="Proteomes" id="UP000283523">
    <property type="component" value="Unassembled WGS sequence"/>
</dbReference>
<name>A0A418MHD4_9BACT</name>
<comment type="subunit">
    <text evidence="2">Monomer.</text>
</comment>
<dbReference type="InterPro" id="IPR008183">
    <property type="entry name" value="Aldose_1/G6P_1-epimerase"/>
</dbReference>
<dbReference type="AlphaFoldDB" id="A0A418MHD4"/>
<evidence type="ECO:0000313" key="4">
    <source>
        <dbReference type="EMBL" id="RIV26846.1"/>
    </source>
</evidence>
<evidence type="ECO:0000313" key="5">
    <source>
        <dbReference type="Proteomes" id="UP000283523"/>
    </source>
</evidence>
<accession>A0A418MHD4</accession>
<comment type="cofactor">
    <cofactor evidence="1">
        <name>Ca(2+)</name>
        <dbReference type="ChEBI" id="CHEBI:29108"/>
    </cofactor>
</comment>
<keyword evidence="5" id="KW-1185">Reference proteome</keyword>
<sequence>MPFTITTQPFGPMAEDTTPITEYYIRNTETNEGFSVLPEMGGMLHRLFLRKGQELYSVLKSPDSPQALLADESYSSALLFPFPSRVRHGIYTFDGEAYALRMNEFRHENALHGFVYNQPFQVVNQEEGPTHASLTVRYDYAGDQPGYPFPFSLAVLYGLDRPEGSASSVLHVTFSAVNTGSTRCPVAFGWHPYFTLSEEPIDHLRMTLPSSTAITLNDNLLPVGQEPFTNADDISLHERTFDTPFLVDFGDRDYAETRIWSPRFDTTLRIAQDKSFPYLVVFTPPRRDSIAIEPLTANVNSFNTGEGLRILGPGESASGKIWVALS</sequence>